<keyword evidence="1" id="KW-0677">Repeat</keyword>
<accession>A0ABP1R0K6</accession>
<feature type="repeat" description="ANK" evidence="3">
    <location>
        <begin position="712"/>
        <end position="747"/>
    </location>
</feature>
<protein>
    <recommendedName>
        <fullName evidence="4">Death domain-containing protein</fullName>
    </recommendedName>
</protein>
<evidence type="ECO:0000259" key="4">
    <source>
        <dbReference type="PROSITE" id="PS50017"/>
    </source>
</evidence>
<evidence type="ECO:0000256" key="2">
    <source>
        <dbReference type="ARBA" id="ARBA00023043"/>
    </source>
</evidence>
<feature type="domain" description="Death" evidence="4">
    <location>
        <begin position="54"/>
        <end position="123"/>
    </location>
</feature>
<dbReference type="CDD" id="cd01670">
    <property type="entry name" value="Death"/>
    <property type="match status" value="1"/>
</dbReference>
<reference evidence="5 6" key="1">
    <citation type="submission" date="2024-08" db="EMBL/GenBank/DDBJ databases">
        <authorList>
            <person name="Cucini C."/>
            <person name="Frati F."/>
        </authorList>
    </citation>
    <scope>NUCLEOTIDE SEQUENCE [LARGE SCALE GENOMIC DNA]</scope>
</reference>
<sequence>MAGLHLPENLDDSSSSSHIRHLTVGDESCTFVEVRDVLYGCASSAQLWPKLLDIAESLQIPSDCIISLKTQINNSTITYSRALFEILEAWRGKFSADAKLQNLINVLEKNGLADCADSLRIHFNEFDDAYVTSRLQRIKSTAKSNIWENLPEHLKHWIHNQPVLFQVEFDEVLPKGRKVFGVQDQIDLFELRELVHHLNVPNPCRSYFNQKLLILKEKESECKRYGKDIVEIIFKLVEHLGNGEHHENLQQVAVNTLFPQLARIVPSSSRDVEKYIKLGLVEYRKKYLVFKHDVLATYFIAEMIINQVDSYFVNEVFNEIFLNCFNEHNNPISFFRDYAEFRTKNIPSYKFRETRLFKYLDFFATKDKYKDAISTLFSNLLSSLSLHKCIHSIVNDNLVNLFEVFMKLGFDYSNNFESEDLVMLAVAHGDVPLVELVTEEYKKHNNNQINDIKLPLIYYHEWVKECHFKCFISVLDVAALKLHYSLFRYLNRIIDQPEMEHLDYLCVANSNAHEQLDDRKRILTFLFENHPSLFQNPTSYYHLLAPKIHVDIIIHLINLGVNLHVTNERKKNLLHLCAEYFTTPFEYDRVVKALVEKQQTELFHSRDKDQNTPLHCAVIHYELLDSTFQLLLSANVDFNAVNKYNNTVLHSAVTFWQSSARFLDSLINAGADEKVRDQYDHTVLHYAVVSGNLTALKYFILRGHDVNVTDLNGSTPLHLAVALSKRNTHETVVLLVEYGTEVNTINKLEKTPLDMIIGKKTLLATKEFLIKHGAKCYQSIRGILEETYRKWEWEMINNNVEKLTSLTKFDSEWVQNYKTAVTLLNLEELMENNSLDSKNFYRMVMSKEYDLKIILNLLHNTQNRDAANLLTKEVITSLYEALMSRKYSFVHFALKSKGIYDVLQPFLNVMELIDRHQYTDKFNVFELIFMLHPVFLKSKRAERFSPIQLALLCNHEKQFELIQLLISHKVDLNERDSDSSTPLHYAVAREQVPPRVIEIVKLLIENGADPDAVNQHGLTFLHRAPYFLTPEIYDELIVFFYSSVWKDYLTLLTPHNHSHLHNSVVKFVPLPSTLDIFKSIGIDFNGQDNDGDSVVFLAIEGGRNAEFLSTLFEYGSDWKIPNKNQENALHIAALYGNVSALELFISFGCDVNAKNTEGRTPLHNAFLAEKNAEDIMTEHEIVVMLLKECVDVCAKDTNGKTPIDLARERLVSGKVKQKTVELLEKYFGKVPEAVTSI</sequence>
<dbReference type="InterPro" id="IPR011029">
    <property type="entry name" value="DEATH-like_dom_sf"/>
</dbReference>
<feature type="repeat" description="ANK" evidence="3">
    <location>
        <begin position="1124"/>
        <end position="1156"/>
    </location>
</feature>
<dbReference type="EMBL" id="CAXLJM020000053">
    <property type="protein sequence ID" value="CAL8116857.1"/>
    <property type="molecule type" value="Genomic_DNA"/>
</dbReference>
<evidence type="ECO:0000256" key="1">
    <source>
        <dbReference type="ARBA" id="ARBA00022737"/>
    </source>
</evidence>
<dbReference type="PROSITE" id="PS50088">
    <property type="entry name" value="ANK_REPEAT"/>
    <property type="match status" value="6"/>
</dbReference>
<dbReference type="PROSITE" id="PS50017">
    <property type="entry name" value="DEATH_DOMAIN"/>
    <property type="match status" value="1"/>
</dbReference>
<dbReference type="PANTHER" id="PTHR24126">
    <property type="entry name" value="ANKYRIN REPEAT, PH AND SEC7 DOMAIN CONTAINING PROTEIN SECG-RELATED"/>
    <property type="match status" value="1"/>
</dbReference>
<keyword evidence="6" id="KW-1185">Reference proteome</keyword>
<evidence type="ECO:0000313" key="5">
    <source>
        <dbReference type="EMBL" id="CAL8116857.1"/>
    </source>
</evidence>
<comment type="caution">
    <text evidence="5">The sequence shown here is derived from an EMBL/GenBank/DDBJ whole genome shotgun (WGS) entry which is preliminary data.</text>
</comment>
<gene>
    <name evidence="5" type="ORF">ODALV1_LOCUS17428</name>
</gene>
<feature type="repeat" description="ANK" evidence="3">
    <location>
        <begin position="609"/>
        <end position="643"/>
    </location>
</feature>
<keyword evidence="2 3" id="KW-0040">ANK repeat</keyword>
<dbReference type="PROSITE" id="PS50297">
    <property type="entry name" value="ANK_REP_REGION"/>
    <property type="match status" value="4"/>
</dbReference>
<dbReference type="PANTHER" id="PTHR24126:SF14">
    <property type="entry name" value="ANK_REP_REGION DOMAIN-CONTAINING PROTEIN"/>
    <property type="match status" value="1"/>
</dbReference>
<dbReference type="Gene3D" id="1.10.533.10">
    <property type="entry name" value="Death Domain, Fas"/>
    <property type="match status" value="1"/>
</dbReference>
<dbReference type="Pfam" id="PF12796">
    <property type="entry name" value="Ank_2"/>
    <property type="match status" value="3"/>
</dbReference>
<dbReference type="SMART" id="SM00248">
    <property type="entry name" value="ANK"/>
    <property type="match status" value="11"/>
</dbReference>
<feature type="repeat" description="ANK" evidence="3">
    <location>
        <begin position="679"/>
        <end position="711"/>
    </location>
</feature>
<dbReference type="Gene3D" id="1.25.40.20">
    <property type="entry name" value="Ankyrin repeat-containing domain"/>
    <property type="match status" value="3"/>
</dbReference>
<name>A0ABP1R0K6_9HEXA</name>
<organism evidence="5 6">
    <name type="scientific">Orchesella dallaii</name>
    <dbReference type="NCBI Taxonomy" id="48710"/>
    <lineage>
        <taxon>Eukaryota</taxon>
        <taxon>Metazoa</taxon>
        <taxon>Ecdysozoa</taxon>
        <taxon>Arthropoda</taxon>
        <taxon>Hexapoda</taxon>
        <taxon>Collembola</taxon>
        <taxon>Entomobryomorpha</taxon>
        <taxon>Entomobryoidea</taxon>
        <taxon>Orchesellidae</taxon>
        <taxon>Orchesellinae</taxon>
        <taxon>Orchesella</taxon>
    </lineage>
</organism>
<dbReference type="Pfam" id="PF00023">
    <property type="entry name" value="Ank"/>
    <property type="match status" value="1"/>
</dbReference>
<feature type="repeat" description="ANK" evidence="3">
    <location>
        <begin position="644"/>
        <end position="678"/>
    </location>
</feature>
<evidence type="ECO:0000313" key="6">
    <source>
        <dbReference type="Proteomes" id="UP001642540"/>
    </source>
</evidence>
<evidence type="ECO:0000256" key="3">
    <source>
        <dbReference type="PROSITE-ProRule" id="PRU00023"/>
    </source>
</evidence>
<dbReference type="Proteomes" id="UP001642540">
    <property type="component" value="Unassembled WGS sequence"/>
</dbReference>
<dbReference type="InterPro" id="IPR002110">
    <property type="entry name" value="Ankyrin_rpt"/>
</dbReference>
<feature type="repeat" description="ANK" evidence="3">
    <location>
        <begin position="978"/>
        <end position="1015"/>
    </location>
</feature>
<proteinExistence type="predicted"/>
<dbReference type="SUPFAM" id="SSF48403">
    <property type="entry name" value="Ankyrin repeat"/>
    <property type="match status" value="2"/>
</dbReference>
<dbReference type="InterPro" id="IPR000488">
    <property type="entry name" value="Death_dom"/>
</dbReference>
<dbReference type="InterPro" id="IPR036770">
    <property type="entry name" value="Ankyrin_rpt-contain_sf"/>
</dbReference>